<keyword evidence="3" id="KW-1185">Reference proteome</keyword>
<evidence type="ECO:0000313" key="3">
    <source>
        <dbReference type="Proteomes" id="UP000054783"/>
    </source>
</evidence>
<proteinExistence type="predicted"/>
<sequence length="83" mass="9761">MINFEQAALHRGEFSLWLIYYSRRAQYEENRMTIFYASTNSGGQTFNAEKIVLEVSILSLRDGNEQQNKTSHKKEKEKDRNSL</sequence>
<feature type="compositionally biased region" description="Basic and acidic residues" evidence="1">
    <location>
        <begin position="74"/>
        <end position="83"/>
    </location>
</feature>
<evidence type="ECO:0000313" key="2">
    <source>
        <dbReference type="EMBL" id="KRY12118.1"/>
    </source>
</evidence>
<protein>
    <submittedName>
        <fullName evidence="2">Uncharacterized protein</fullName>
    </submittedName>
</protein>
<gene>
    <name evidence="2" type="ORF">T12_15720</name>
</gene>
<dbReference type="Proteomes" id="UP000054783">
    <property type="component" value="Unassembled WGS sequence"/>
</dbReference>
<dbReference type="AlphaFoldDB" id="A0A0V0ZHQ3"/>
<evidence type="ECO:0000256" key="1">
    <source>
        <dbReference type="SAM" id="MobiDB-lite"/>
    </source>
</evidence>
<name>A0A0V0ZHQ3_9BILA</name>
<feature type="region of interest" description="Disordered" evidence="1">
    <location>
        <begin position="63"/>
        <end position="83"/>
    </location>
</feature>
<organism evidence="2 3">
    <name type="scientific">Trichinella patagoniensis</name>
    <dbReference type="NCBI Taxonomy" id="990121"/>
    <lineage>
        <taxon>Eukaryota</taxon>
        <taxon>Metazoa</taxon>
        <taxon>Ecdysozoa</taxon>
        <taxon>Nematoda</taxon>
        <taxon>Enoplea</taxon>
        <taxon>Dorylaimia</taxon>
        <taxon>Trichinellida</taxon>
        <taxon>Trichinellidae</taxon>
        <taxon>Trichinella</taxon>
    </lineage>
</organism>
<dbReference type="EMBL" id="JYDQ01000173">
    <property type="protein sequence ID" value="KRY12118.1"/>
    <property type="molecule type" value="Genomic_DNA"/>
</dbReference>
<accession>A0A0V0ZHQ3</accession>
<reference evidence="2 3" key="1">
    <citation type="submission" date="2015-01" db="EMBL/GenBank/DDBJ databases">
        <title>Evolution of Trichinella species and genotypes.</title>
        <authorList>
            <person name="Korhonen P.K."/>
            <person name="Edoardo P."/>
            <person name="Giuseppe L.R."/>
            <person name="Gasser R.B."/>
        </authorList>
    </citation>
    <scope>NUCLEOTIDE SEQUENCE [LARGE SCALE GENOMIC DNA]</scope>
    <source>
        <strain evidence="2">ISS2496</strain>
    </source>
</reference>
<comment type="caution">
    <text evidence="2">The sequence shown here is derived from an EMBL/GenBank/DDBJ whole genome shotgun (WGS) entry which is preliminary data.</text>
</comment>